<accession>A0A077QHY7</accession>
<dbReference type="AlphaFoldDB" id="A0A077QHY7"/>
<gene>
    <name evidence="1" type="ORF">XBI1_2260046</name>
</gene>
<dbReference type="EMBL" id="CBTB010000142">
    <property type="protein sequence ID" value="CDH32825.1"/>
    <property type="molecule type" value="Genomic_DNA"/>
</dbReference>
<reference evidence="1" key="1">
    <citation type="submission" date="2013-07" db="EMBL/GenBank/DDBJ databases">
        <title>Sub-species coevolution in mutualistic symbiosis.</title>
        <authorList>
            <person name="Murfin K."/>
            <person name="Klassen J."/>
            <person name="Lee M."/>
            <person name="Forst S."/>
            <person name="Stock P."/>
            <person name="Goodrich-Blair H."/>
        </authorList>
    </citation>
    <scope>NUCLEOTIDE SEQUENCE [LARGE SCALE GENOMIC DNA]</scope>
    <source>
        <strain evidence="1">Intermedium</strain>
    </source>
</reference>
<comment type="caution">
    <text evidence="1">The sequence shown here is derived from an EMBL/GenBank/DDBJ whole genome shotgun (WGS) entry which is preliminary data.</text>
</comment>
<dbReference type="HOGENOM" id="CLU_3224020_0_0_6"/>
<proteinExistence type="predicted"/>
<dbReference type="Proteomes" id="UP000028480">
    <property type="component" value="Unassembled WGS sequence"/>
</dbReference>
<evidence type="ECO:0000313" key="1">
    <source>
        <dbReference type="EMBL" id="CDH32825.1"/>
    </source>
</evidence>
<organism evidence="1">
    <name type="scientific">Xenorhabdus bovienii str. Intermedium</name>
    <dbReference type="NCBI Taxonomy" id="1379677"/>
    <lineage>
        <taxon>Bacteria</taxon>
        <taxon>Pseudomonadati</taxon>
        <taxon>Pseudomonadota</taxon>
        <taxon>Gammaproteobacteria</taxon>
        <taxon>Enterobacterales</taxon>
        <taxon>Morganellaceae</taxon>
        <taxon>Xenorhabdus</taxon>
    </lineage>
</organism>
<name>A0A077QHY7_XENBV</name>
<sequence length="46" mass="5421">MHIHNALTLLKNYPNKSVFTPLQINVHLKIDERAQKLALHFLYSCF</sequence>
<protein>
    <submittedName>
        <fullName evidence="1">Uncharacterized protein</fullName>
    </submittedName>
</protein>